<reference evidence="1" key="1">
    <citation type="submission" date="2019-06" db="EMBL/GenBank/DDBJ databases">
        <title>Genomics analysis of Aphanomyces spp. identifies a new class of oomycete effector associated with host adaptation.</title>
        <authorList>
            <person name="Gaulin E."/>
        </authorList>
    </citation>
    <scope>NUCLEOTIDE SEQUENCE</scope>
    <source>
        <strain evidence="1">CBS 578.67</strain>
    </source>
</reference>
<name>A0A6A4Z4L1_9STRA</name>
<dbReference type="InterPro" id="IPR013320">
    <property type="entry name" value="ConA-like_dom_sf"/>
</dbReference>
<sequence length="502" mass="54184">MVTTLSAFRCQTTGASALDPPVAQPYCIVNNIKKTCLADVNGCGFPNGQVTFETTSGSFDDGYTASVTNGIHLCTFSVFPSIPPSLEPFATLVYSIEKTQLGTKDTLTTSSDGTILSVASGIATGLPGMTMPVPATSGLSFVLSTAGDTTGVAGDGFVVQYDTQYVFTAIPTIHFCSSNQTLLSLDDAIIYPTYNMDSPGVVFPTQQQCDYLIRATDPSTNVWLQFLNIALTFDRIELYDMINTTPVLLANITSSSYLFTHVPVIFNGQYDYIVSTMPVSVPSTIIFYINVPSDTSTDCTVTNACINSVSKPMKVLGTDNNYAGFNIELNVATGYLSVNFNTGVTYTLIKDIRVDTWSHVAIVRRQTDVFGYVNTSRVAMTTSVTNIIAPTTTENLLYIGGQANLPDNENIYFAGQLGQIMLFDTAKTTYDIDRQAGNPCNVSDPTLFLCYTFSPPSNKADASRFQNDCAFRGVTLSTSFVFTTSAATYKTFTAATSQLLVR</sequence>
<accession>A0A6A4Z4L1</accession>
<proteinExistence type="predicted"/>
<dbReference type="EMBL" id="VJMH01003734">
    <property type="protein sequence ID" value="KAF0705024.1"/>
    <property type="molecule type" value="Genomic_DNA"/>
</dbReference>
<dbReference type="Pfam" id="PF13385">
    <property type="entry name" value="Laminin_G_3"/>
    <property type="match status" value="1"/>
</dbReference>
<protein>
    <recommendedName>
        <fullName evidence="2">CUB domain-containing protein</fullName>
    </recommendedName>
</protein>
<evidence type="ECO:0000313" key="1">
    <source>
        <dbReference type="EMBL" id="KAF0705024.1"/>
    </source>
</evidence>
<dbReference type="AlphaFoldDB" id="A0A6A4Z4L1"/>
<gene>
    <name evidence="1" type="ORF">As57867_007141</name>
</gene>
<feature type="non-terminal residue" evidence="1">
    <location>
        <position position="502"/>
    </location>
</feature>
<dbReference type="SUPFAM" id="SSF49899">
    <property type="entry name" value="Concanavalin A-like lectins/glucanases"/>
    <property type="match status" value="1"/>
</dbReference>
<evidence type="ECO:0008006" key="2">
    <source>
        <dbReference type="Google" id="ProtNLM"/>
    </source>
</evidence>
<dbReference type="Gene3D" id="2.60.120.200">
    <property type="match status" value="1"/>
</dbReference>
<organism evidence="1">
    <name type="scientific">Aphanomyces stellatus</name>
    <dbReference type="NCBI Taxonomy" id="120398"/>
    <lineage>
        <taxon>Eukaryota</taxon>
        <taxon>Sar</taxon>
        <taxon>Stramenopiles</taxon>
        <taxon>Oomycota</taxon>
        <taxon>Saprolegniomycetes</taxon>
        <taxon>Saprolegniales</taxon>
        <taxon>Verrucalvaceae</taxon>
        <taxon>Aphanomyces</taxon>
    </lineage>
</organism>
<comment type="caution">
    <text evidence="1">The sequence shown here is derived from an EMBL/GenBank/DDBJ whole genome shotgun (WGS) entry which is preliminary data.</text>
</comment>